<sequence>MSVALGADGRDMMANLKETAEVPVMATTRDTTAQAESQGQRTPMQYLIRFKATQPTNNDSQQTYPWCKVFIDKATSPCGQDYCFMNLTTNERMEKEPGEQFWLWDYTNQAVHVSGLQQPTDPKILAEEAEEAHDQTAPLHYDEPKPKTFAYQGYNPRVHGSYDATKYYDAWHQWLKYSERLANSSSAQQAQQAQENADYGAAAGFNSRTGGFQREDVTAERHNDYNKSGRQMEAFFDAQAAANMNDGKSLKAERQAVKYSKEEIKEMNAKRKEKKNAKRMAFLKS</sequence>
<evidence type="ECO:0000256" key="1">
    <source>
        <dbReference type="SAM" id="Coils"/>
    </source>
</evidence>
<accession>A0A1V8TRK5</accession>
<protein>
    <submittedName>
        <fullName evidence="2">Uncharacterized protein</fullName>
    </submittedName>
</protein>
<keyword evidence="1" id="KW-0175">Coiled coil</keyword>
<reference evidence="3" key="1">
    <citation type="submission" date="2017-03" db="EMBL/GenBank/DDBJ databases">
        <title>Genomes of endolithic fungi from Antarctica.</title>
        <authorList>
            <person name="Coleine C."/>
            <person name="Masonjones S."/>
            <person name="Stajich J.E."/>
        </authorList>
    </citation>
    <scope>NUCLEOTIDE SEQUENCE [LARGE SCALE GENOMIC DNA]</scope>
    <source>
        <strain evidence="3">CCFEE 5527</strain>
    </source>
</reference>
<dbReference type="InParanoid" id="A0A1V8TRK5"/>
<evidence type="ECO:0000313" key="3">
    <source>
        <dbReference type="Proteomes" id="UP000192596"/>
    </source>
</evidence>
<name>A0A1V8TRK5_9PEZI</name>
<dbReference type="Proteomes" id="UP000192596">
    <property type="component" value="Unassembled WGS sequence"/>
</dbReference>
<dbReference type="OrthoDB" id="2444812at2759"/>
<comment type="caution">
    <text evidence="2">The sequence shown here is derived from an EMBL/GenBank/DDBJ whole genome shotgun (WGS) entry which is preliminary data.</text>
</comment>
<dbReference type="EMBL" id="NAJO01000002">
    <property type="protein sequence ID" value="OQO14019.1"/>
    <property type="molecule type" value="Genomic_DNA"/>
</dbReference>
<feature type="coiled-coil region" evidence="1">
    <location>
        <begin position="250"/>
        <end position="280"/>
    </location>
</feature>
<dbReference type="AlphaFoldDB" id="A0A1V8TRK5"/>
<gene>
    <name evidence="2" type="ORF">B0A48_00894</name>
</gene>
<keyword evidence="3" id="KW-1185">Reference proteome</keyword>
<evidence type="ECO:0000313" key="2">
    <source>
        <dbReference type="EMBL" id="OQO14019.1"/>
    </source>
</evidence>
<proteinExistence type="predicted"/>
<organism evidence="2 3">
    <name type="scientific">Cryoendolithus antarcticus</name>
    <dbReference type="NCBI Taxonomy" id="1507870"/>
    <lineage>
        <taxon>Eukaryota</taxon>
        <taxon>Fungi</taxon>
        <taxon>Dikarya</taxon>
        <taxon>Ascomycota</taxon>
        <taxon>Pezizomycotina</taxon>
        <taxon>Dothideomycetes</taxon>
        <taxon>Dothideomycetidae</taxon>
        <taxon>Cladosporiales</taxon>
        <taxon>Cladosporiaceae</taxon>
        <taxon>Cryoendolithus</taxon>
    </lineage>
</organism>